<dbReference type="GO" id="GO:0005524">
    <property type="term" value="F:ATP binding"/>
    <property type="evidence" value="ECO:0007669"/>
    <property type="project" value="UniProtKB-KW"/>
</dbReference>
<sequence>MGTLKLEFEKGLFLGIDFGTTNTVVSVYDYDAGSVYTIPIDGQLIFPTAVQFEMDMEVPGKLNSIFGIQAKESAIIYPESTILSVKRLLGKDQPIQVVIEETTYDFKPEDIVAQILSFIKIKANDYIHEEKHVSGEFSGCVITVPANSTDKQKNKMRYAAMIAGFMEESIFLRLEPAAAAISYAQIATKNSHVLVYDFGGGTFDACLLNLKAIQDEEPEISITSTHGDNHLGGDDLDRLMMDMVYDAFLETTGHNIDLFDLSKDDGVSNQQKKMALVRMKQVANHAKEQLSKTTSTKIVLAPLLQEPEMINISLEISREAYYNHKRKHMLDESLEDFKQMQGFSVKDLVARTMACVDGCLEAAGLMPSEVDEVFLVGGSSAIVEVIDQIRNKFEKEPYKAMISPALSISQGAAYYCNMIMLPSIKGPKVFEKTVHPLGLEIAGRRFMEIIEANMPIPEEGLEIEGDELLYTNHDDITGMAIVVYEDTSVDSGKRLKFVTEKGMKRLGATTLKGIPKAPKGEEKVKVVFKVNRNHLLTVVATSTSTTGVETILAVDQLY</sequence>
<dbReference type="Proteomes" id="UP000279029">
    <property type="component" value="Chromosome"/>
</dbReference>
<dbReference type="PANTHER" id="PTHR19375">
    <property type="entry name" value="HEAT SHOCK PROTEIN 70KDA"/>
    <property type="match status" value="1"/>
</dbReference>
<dbReference type="RefSeq" id="WP_125136275.1">
    <property type="nucleotide sequence ID" value="NZ_LR130778.1"/>
</dbReference>
<dbReference type="AlphaFoldDB" id="A0A3P7NZU6"/>
<dbReference type="FunFam" id="3.90.640.10:FF:000003">
    <property type="entry name" value="Molecular chaperone DnaK"/>
    <property type="match status" value="1"/>
</dbReference>
<dbReference type="InterPro" id="IPR013126">
    <property type="entry name" value="Hsp_70_fam"/>
</dbReference>
<organism evidence="7 8">
    <name type="scientific">Petrocella atlantisensis</name>
    <dbReference type="NCBI Taxonomy" id="2173034"/>
    <lineage>
        <taxon>Bacteria</taxon>
        <taxon>Bacillati</taxon>
        <taxon>Bacillota</taxon>
        <taxon>Clostridia</taxon>
        <taxon>Lachnospirales</taxon>
        <taxon>Vallitaleaceae</taxon>
        <taxon>Petrocella</taxon>
    </lineage>
</organism>
<dbReference type="OrthoDB" id="2754516at2"/>
<evidence type="ECO:0008006" key="9">
    <source>
        <dbReference type="Google" id="ProtNLM"/>
    </source>
</evidence>
<accession>A0A3P7NZU6</accession>
<comment type="function">
    <text evidence="1">Acts as a chaperone.</text>
</comment>
<dbReference type="KEGG" id="cbar:PATL70BA_0964"/>
<proteinExistence type="inferred from homology"/>
<dbReference type="SUPFAM" id="SSF53067">
    <property type="entry name" value="Actin-like ATPase domain"/>
    <property type="match status" value="2"/>
</dbReference>
<evidence type="ECO:0000256" key="5">
    <source>
        <dbReference type="ARBA" id="ARBA00023186"/>
    </source>
</evidence>
<reference evidence="7 8" key="1">
    <citation type="submission" date="2018-09" db="EMBL/GenBank/DDBJ databases">
        <authorList>
            <person name="Postec A."/>
        </authorList>
    </citation>
    <scope>NUCLEOTIDE SEQUENCE [LARGE SCALE GENOMIC DNA]</scope>
    <source>
        <strain evidence="7">70B-A</strain>
    </source>
</reference>
<comment type="similarity">
    <text evidence="2 6">Belongs to the heat shock protein 70 family.</text>
</comment>
<keyword evidence="4 6" id="KW-0067">ATP-binding</keyword>
<dbReference type="Pfam" id="PF00012">
    <property type="entry name" value="HSP70"/>
    <property type="match status" value="1"/>
</dbReference>
<dbReference type="PRINTS" id="PR00301">
    <property type="entry name" value="HEATSHOCK70"/>
</dbReference>
<dbReference type="Gene3D" id="2.60.34.10">
    <property type="entry name" value="Substrate Binding Domain Of DNAk, Chain A, domain 1"/>
    <property type="match status" value="1"/>
</dbReference>
<evidence type="ECO:0000256" key="3">
    <source>
        <dbReference type="ARBA" id="ARBA00022741"/>
    </source>
</evidence>
<dbReference type="Gene3D" id="3.30.420.40">
    <property type="match status" value="2"/>
</dbReference>
<protein>
    <recommendedName>
        <fullName evidence="9">Chaperone protein DnaK</fullName>
    </recommendedName>
</protein>
<evidence type="ECO:0000256" key="6">
    <source>
        <dbReference type="RuleBase" id="RU003322"/>
    </source>
</evidence>
<gene>
    <name evidence="7" type="ORF">PATL70BA_0964</name>
</gene>
<keyword evidence="8" id="KW-1185">Reference proteome</keyword>
<name>A0A3P7NZU6_9FIRM</name>
<dbReference type="GO" id="GO:0140662">
    <property type="term" value="F:ATP-dependent protein folding chaperone"/>
    <property type="evidence" value="ECO:0007669"/>
    <property type="project" value="InterPro"/>
</dbReference>
<dbReference type="Gene3D" id="3.90.640.10">
    <property type="entry name" value="Actin, Chain A, domain 4"/>
    <property type="match status" value="1"/>
</dbReference>
<evidence type="ECO:0000313" key="8">
    <source>
        <dbReference type="Proteomes" id="UP000279029"/>
    </source>
</evidence>
<evidence type="ECO:0000256" key="4">
    <source>
        <dbReference type="ARBA" id="ARBA00022840"/>
    </source>
</evidence>
<keyword evidence="5" id="KW-0143">Chaperone</keyword>
<evidence type="ECO:0000256" key="2">
    <source>
        <dbReference type="ARBA" id="ARBA00007381"/>
    </source>
</evidence>
<dbReference type="SUPFAM" id="SSF100920">
    <property type="entry name" value="Heat shock protein 70kD (HSP70), peptide-binding domain"/>
    <property type="match status" value="1"/>
</dbReference>
<keyword evidence="3 6" id="KW-0547">Nucleotide-binding</keyword>
<dbReference type="InterPro" id="IPR029047">
    <property type="entry name" value="HSP70_peptide-bd_sf"/>
</dbReference>
<dbReference type="EMBL" id="LR130778">
    <property type="protein sequence ID" value="VDN46840.1"/>
    <property type="molecule type" value="Genomic_DNA"/>
</dbReference>
<evidence type="ECO:0000256" key="1">
    <source>
        <dbReference type="ARBA" id="ARBA00002290"/>
    </source>
</evidence>
<dbReference type="InterPro" id="IPR043129">
    <property type="entry name" value="ATPase_NBD"/>
</dbReference>
<evidence type="ECO:0000313" key="7">
    <source>
        <dbReference type="EMBL" id="VDN46840.1"/>
    </source>
</evidence>